<keyword evidence="3" id="KW-1185">Reference proteome</keyword>
<organism evidence="2 3">
    <name type="scientific">Chaetomidium leptoderma</name>
    <dbReference type="NCBI Taxonomy" id="669021"/>
    <lineage>
        <taxon>Eukaryota</taxon>
        <taxon>Fungi</taxon>
        <taxon>Dikarya</taxon>
        <taxon>Ascomycota</taxon>
        <taxon>Pezizomycotina</taxon>
        <taxon>Sordariomycetes</taxon>
        <taxon>Sordariomycetidae</taxon>
        <taxon>Sordariales</taxon>
        <taxon>Chaetomiaceae</taxon>
        <taxon>Chaetomidium</taxon>
    </lineage>
</organism>
<dbReference type="EMBL" id="MU857330">
    <property type="protein sequence ID" value="KAK4148551.1"/>
    <property type="molecule type" value="Genomic_DNA"/>
</dbReference>
<comment type="caution">
    <text evidence="2">The sequence shown here is derived from an EMBL/GenBank/DDBJ whole genome shotgun (WGS) entry which is preliminary data.</text>
</comment>
<reference evidence="2" key="2">
    <citation type="submission" date="2023-05" db="EMBL/GenBank/DDBJ databases">
        <authorList>
            <consortium name="Lawrence Berkeley National Laboratory"/>
            <person name="Steindorff A."/>
            <person name="Hensen N."/>
            <person name="Bonometti L."/>
            <person name="Westerberg I."/>
            <person name="Brannstrom I.O."/>
            <person name="Guillou S."/>
            <person name="Cros-Aarteil S."/>
            <person name="Calhoun S."/>
            <person name="Haridas S."/>
            <person name="Kuo A."/>
            <person name="Mondo S."/>
            <person name="Pangilinan J."/>
            <person name="Riley R."/>
            <person name="Labutti K."/>
            <person name="Andreopoulos B."/>
            <person name="Lipzen A."/>
            <person name="Chen C."/>
            <person name="Yanf M."/>
            <person name="Daum C."/>
            <person name="Ng V."/>
            <person name="Clum A."/>
            <person name="Ohm R."/>
            <person name="Martin F."/>
            <person name="Silar P."/>
            <person name="Natvig D."/>
            <person name="Lalanne C."/>
            <person name="Gautier V."/>
            <person name="Ament-Velasquez S.L."/>
            <person name="Kruys A."/>
            <person name="Hutchinson M.I."/>
            <person name="Powell A.J."/>
            <person name="Barry K."/>
            <person name="Miller A.N."/>
            <person name="Grigoriev I.V."/>
            <person name="Debuchy R."/>
            <person name="Gladieux P."/>
            <person name="Thoren M.H."/>
            <person name="Johannesson H."/>
        </authorList>
    </citation>
    <scope>NUCLEOTIDE SEQUENCE</scope>
    <source>
        <strain evidence="2">CBS 538.74</strain>
    </source>
</reference>
<dbReference type="Proteomes" id="UP001302745">
    <property type="component" value="Unassembled WGS sequence"/>
</dbReference>
<dbReference type="AlphaFoldDB" id="A0AAN6ZTM4"/>
<evidence type="ECO:0000313" key="3">
    <source>
        <dbReference type="Proteomes" id="UP001302745"/>
    </source>
</evidence>
<feature type="region of interest" description="Disordered" evidence="1">
    <location>
        <begin position="197"/>
        <end position="231"/>
    </location>
</feature>
<name>A0AAN6ZTM4_9PEZI</name>
<feature type="non-terminal residue" evidence="2">
    <location>
        <position position="294"/>
    </location>
</feature>
<accession>A0AAN6ZTM4</accession>
<evidence type="ECO:0000313" key="2">
    <source>
        <dbReference type="EMBL" id="KAK4148551.1"/>
    </source>
</evidence>
<evidence type="ECO:0000256" key="1">
    <source>
        <dbReference type="SAM" id="MobiDB-lite"/>
    </source>
</evidence>
<proteinExistence type="predicted"/>
<reference evidence="2" key="1">
    <citation type="journal article" date="2023" name="Mol. Phylogenet. Evol.">
        <title>Genome-scale phylogeny and comparative genomics of the fungal order Sordariales.</title>
        <authorList>
            <person name="Hensen N."/>
            <person name="Bonometti L."/>
            <person name="Westerberg I."/>
            <person name="Brannstrom I.O."/>
            <person name="Guillou S."/>
            <person name="Cros-Aarteil S."/>
            <person name="Calhoun S."/>
            <person name="Haridas S."/>
            <person name="Kuo A."/>
            <person name="Mondo S."/>
            <person name="Pangilinan J."/>
            <person name="Riley R."/>
            <person name="LaButti K."/>
            <person name="Andreopoulos B."/>
            <person name="Lipzen A."/>
            <person name="Chen C."/>
            <person name="Yan M."/>
            <person name="Daum C."/>
            <person name="Ng V."/>
            <person name="Clum A."/>
            <person name="Steindorff A."/>
            <person name="Ohm R.A."/>
            <person name="Martin F."/>
            <person name="Silar P."/>
            <person name="Natvig D.O."/>
            <person name="Lalanne C."/>
            <person name="Gautier V."/>
            <person name="Ament-Velasquez S.L."/>
            <person name="Kruys A."/>
            <person name="Hutchinson M.I."/>
            <person name="Powell A.J."/>
            <person name="Barry K."/>
            <person name="Miller A.N."/>
            <person name="Grigoriev I.V."/>
            <person name="Debuchy R."/>
            <person name="Gladieux P."/>
            <person name="Hiltunen Thoren M."/>
            <person name="Johannesson H."/>
        </authorList>
    </citation>
    <scope>NUCLEOTIDE SEQUENCE</scope>
    <source>
        <strain evidence="2">CBS 538.74</strain>
    </source>
</reference>
<gene>
    <name evidence="2" type="ORF">C8A00DRAFT_38876</name>
</gene>
<protein>
    <submittedName>
        <fullName evidence="2">Uncharacterized protein</fullName>
    </submittedName>
</protein>
<sequence>MAPGYPFSVRAWKVHRIRLAIAESSLDATNGDGPPPQKKQPRLEIVATPHLSDSTFTTRALLSTCAEARKEALSHSLPTLPDTLPLRGGGILRCNLTNDIITLESLSPAALFQINNNLLCHSNNPRLLLTPLSAIRHLGLDPTPLLQQEPTTTPSFAAPVPIIPPELETALLTFTASFFPGLEQVYLLLQPTAAITTTPPGHAPPPPPRSSEHVFYGSGGGEPITGSKKGGEEWWYTTRPPASYWVTDAYHAHLARLVRFLCRFRQALLDGPAAVVVVTDRDEAAGAGGLLVVG</sequence>